<sequence length="117" mass="12639">MSFDLAVLAMDDAADATTVRAKFARCTAGVHAEGDLDARIVGFHERLRHRFPDHPGRPVDSPWASTPLAAGIDHVVVQLRHSVAGDEAVAVMKDLAAEFGLVLWDPQTQEAWFPPAG</sequence>
<evidence type="ECO:0000313" key="1">
    <source>
        <dbReference type="EMBL" id="TWJ14904.1"/>
    </source>
</evidence>
<dbReference type="OrthoDB" id="3387071at2"/>
<dbReference type="Proteomes" id="UP000321617">
    <property type="component" value="Unassembled WGS sequence"/>
</dbReference>
<evidence type="ECO:0000313" key="2">
    <source>
        <dbReference type="Proteomes" id="UP000321617"/>
    </source>
</evidence>
<dbReference type="EMBL" id="VLLL01000005">
    <property type="protein sequence ID" value="TWJ14904.1"/>
    <property type="molecule type" value="Genomic_DNA"/>
</dbReference>
<proteinExistence type="predicted"/>
<protein>
    <submittedName>
        <fullName evidence="1">Uncharacterized protein</fullName>
    </submittedName>
</protein>
<name>A0A562VAL6_9ACTN</name>
<comment type="caution">
    <text evidence="1">The sequence shown here is derived from an EMBL/GenBank/DDBJ whole genome shotgun (WGS) entry which is preliminary data.</text>
</comment>
<dbReference type="AlphaFoldDB" id="A0A562VAL6"/>
<dbReference type="RefSeq" id="WP_147132713.1">
    <property type="nucleotide sequence ID" value="NZ_BAABIJ010000001.1"/>
</dbReference>
<accession>A0A562VAL6</accession>
<keyword evidence="2" id="KW-1185">Reference proteome</keyword>
<gene>
    <name evidence="1" type="ORF">LX16_0597</name>
</gene>
<organism evidence="1 2">
    <name type="scientific">Stackebrandtia albiflava</name>
    <dbReference type="NCBI Taxonomy" id="406432"/>
    <lineage>
        <taxon>Bacteria</taxon>
        <taxon>Bacillati</taxon>
        <taxon>Actinomycetota</taxon>
        <taxon>Actinomycetes</taxon>
        <taxon>Glycomycetales</taxon>
        <taxon>Glycomycetaceae</taxon>
        <taxon>Stackebrandtia</taxon>
    </lineage>
</organism>
<reference evidence="1 2" key="1">
    <citation type="journal article" date="2013" name="Stand. Genomic Sci.">
        <title>Genomic Encyclopedia of Type Strains, Phase I: The one thousand microbial genomes (KMG-I) project.</title>
        <authorList>
            <person name="Kyrpides N.C."/>
            <person name="Woyke T."/>
            <person name="Eisen J.A."/>
            <person name="Garrity G."/>
            <person name="Lilburn T.G."/>
            <person name="Beck B.J."/>
            <person name="Whitman W.B."/>
            <person name="Hugenholtz P."/>
            <person name="Klenk H.P."/>
        </authorList>
    </citation>
    <scope>NUCLEOTIDE SEQUENCE [LARGE SCALE GENOMIC DNA]</scope>
    <source>
        <strain evidence="1 2">DSM 45044</strain>
    </source>
</reference>